<accession>A0A1B6KUC0</accession>
<gene>
    <name evidence="1" type="ORF">g.53333</name>
</gene>
<name>A0A1B6KUC0_9HEMI</name>
<dbReference type="EMBL" id="GEBQ01024932">
    <property type="protein sequence ID" value="JAT15045.1"/>
    <property type="molecule type" value="Transcribed_RNA"/>
</dbReference>
<sequence length="149" mass="17606">LFQISRNINLQIFMIDQNPYWWDQGEPFNFVAGNYTVFVSVDSPKYFMAFNKIPLESKISFVKFDKALGHELFQISRNINLQIFMIDQNPYWWDQGEPFNFVAGNYTVFVSVDSPKYFMAFNKIPLESKISFVKFDKALGHELFQISRN</sequence>
<evidence type="ECO:0000313" key="1">
    <source>
        <dbReference type="EMBL" id="JAT15045.1"/>
    </source>
</evidence>
<organism evidence="1">
    <name type="scientific">Graphocephala atropunctata</name>
    <dbReference type="NCBI Taxonomy" id="36148"/>
    <lineage>
        <taxon>Eukaryota</taxon>
        <taxon>Metazoa</taxon>
        <taxon>Ecdysozoa</taxon>
        <taxon>Arthropoda</taxon>
        <taxon>Hexapoda</taxon>
        <taxon>Insecta</taxon>
        <taxon>Pterygota</taxon>
        <taxon>Neoptera</taxon>
        <taxon>Paraneoptera</taxon>
        <taxon>Hemiptera</taxon>
        <taxon>Auchenorrhyncha</taxon>
        <taxon>Membracoidea</taxon>
        <taxon>Cicadellidae</taxon>
        <taxon>Cicadellinae</taxon>
        <taxon>Cicadellini</taxon>
        <taxon>Graphocephala</taxon>
    </lineage>
</organism>
<dbReference type="AlphaFoldDB" id="A0A1B6KUC0"/>
<reference evidence="1" key="1">
    <citation type="submission" date="2015-11" db="EMBL/GenBank/DDBJ databases">
        <title>De novo transcriptome assembly of four potential Pierce s Disease insect vectors from Arizona vineyards.</title>
        <authorList>
            <person name="Tassone E.E."/>
        </authorList>
    </citation>
    <scope>NUCLEOTIDE SEQUENCE</scope>
</reference>
<feature type="non-terminal residue" evidence="1">
    <location>
        <position position="1"/>
    </location>
</feature>
<proteinExistence type="predicted"/>
<feature type="non-terminal residue" evidence="1">
    <location>
        <position position="149"/>
    </location>
</feature>
<protein>
    <submittedName>
        <fullName evidence="1">Uncharacterized protein</fullName>
    </submittedName>
</protein>